<reference evidence="1 2" key="1">
    <citation type="submission" date="2024-02" db="EMBL/GenBank/DDBJ databases">
        <authorList>
            <person name="Chen Y."/>
            <person name="Shah S."/>
            <person name="Dougan E. K."/>
            <person name="Thang M."/>
            <person name="Chan C."/>
        </authorList>
    </citation>
    <scope>NUCLEOTIDE SEQUENCE [LARGE SCALE GENOMIC DNA]</scope>
</reference>
<sequence>MGVILMRTFALITCYGSVIGAPTVNLDDPLSLGQCTCDLTQAQCNVNCCCDPDCVGLTDSFSCLPEGPKSATTQYCYSKSWLHRVNPRVDLWVIADDLRGLLCVSVDNSAVQGEVFQNQAVLSSSQVDAIVQENSPLATSVAVSQDVVVRGYHAGDILKVHFALSPDQGVQVMQGVSTLENANFVEVVSPLSLPTADPYGTCAASPGQVVRFLNDVPPTSCWKRNLDLPSQCAALSPRQQVGTWMLRSQYLPEDMRCGDRCLLPTSCAVQRVAADGSVVSIASCDGNASVRESSFQQGGDGSCTCTGAVRELNYFFYFGYNDATQVVSITRVEVNYTIQDLSSPGCKPIEVQQGGSVHFLQDQSGSQQIEARSGNPGYITGLPLLVTECLSSVDGSCEQYGETRDATVPGILPGGNCMLTSSNSTVAQEVKIRFGENSMFGCTLPLTRQELASLCKGDSLPNGFAGYLNLLPIGSAVGNNVARNVARWTRIAAFGNVPLDAQDAADWVKVEERPRSEALEFSDSSASQKASNSTCTGAVVGVDLEVIYSPFGEVGNPQMKVVGAQISQRLGVLAYTLAEPTKRQGFQFTYSVRFFKTDSENLEIQVPPRPQLPLSLPPDLFYPFTIGRAGMRTLHPVAMIGLIALFNLRTQC</sequence>
<dbReference type="Pfam" id="PF07773">
    <property type="entry name" value="TCTN_DUF1619"/>
    <property type="match status" value="1"/>
</dbReference>
<dbReference type="PANTHER" id="PTHR14611">
    <property type="entry name" value="TECTONIC FAMILY MEMBER"/>
    <property type="match status" value="1"/>
</dbReference>
<gene>
    <name evidence="1" type="ORF">SCF082_LOCUS30259</name>
</gene>
<dbReference type="InterPro" id="IPR011677">
    <property type="entry name" value="TCTN1-3_dom"/>
</dbReference>
<keyword evidence="2" id="KW-1185">Reference proteome</keyword>
<dbReference type="PANTHER" id="PTHR14611:SF2">
    <property type="entry name" value="TECTONIC"/>
    <property type="match status" value="1"/>
</dbReference>
<comment type="caution">
    <text evidence="1">The sequence shown here is derived from an EMBL/GenBank/DDBJ whole genome shotgun (WGS) entry which is preliminary data.</text>
</comment>
<dbReference type="Pfam" id="PF25752">
    <property type="entry name" value="DUF1619_N"/>
    <property type="match status" value="1"/>
</dbReference>
<evidence type="ECO:0000313" key="2">
    <source>
        <dbReference type="Proteomes" id="UP001642464"/>
    </source>
</evidence>
<accession>A0ABP0MX61</accession>
<protein>
    <submittedName>
        <fullName evidence="1">Tectonic-1</fullName>
    </submittedName>
</protein>
<dbReference type="InterPro" id="IPR057724">
    <property type="entry name" value="TCTN1-3_N"/>
</dbReference>
<name>A0ABP0MX61_9DINO</name>
<dbReference type="EMBL" id="CAXAMM010024869">
    <property type="protein sequence ID" value="CAK9056086.1"/>
    <property type="molecule type" value="Genomic_DNA"/>
</dbReference>
<evidence type="ECO:0000313" key="1">
    <source>
        <dbReference type="EMBL" id="CAK9056086.1"/>
    </source>
</evidence>
<organism evidence="1 2">
    <name type="scientific">Durusdinium trenchii</name>
    <dbReference type="NCBI Taxonomy" id="1381693"/>
    <lineage>
        <taxon>Eukaryota</taxon>
        <taxon>Sar</taxon>
        <taxon>Alveolata</taxon>
        <taxon>Dinophyceae</taxon>
        <taxon>Suessiales</taxon>
        <taxon>Symbiodiniaceae</taxon>
        <taxon>Durusdinium</taxon>
    </lineage>
</organism>
<proteinExistence type="predicted"/>
<dbReference type="InterPro" id="IPR040354">
    <property type="entry name" value="TCTN1-3"/>
</dbReference>
<dbReference type="Proteomes" id="UP001642464">
    <property type="component" value="Unassembled WGS sequence"/>
</dbReference>